<reference evidence="4 5" key="1">
    <citation type="submission" date="2020-01" db="EMBL/GenBank/DDBJ databases">
        <title>Identification and distribution of gene clusters putatively required for synthesis of sphingolipid metabolism inhibitors in phylogenetically diverse species of the filamentous fungus Fusarium.</title>
        <authorList>
            <person name="Kim H.-S."/>
            <person name="Busman M."/>
            <person name="Brown D.W."/>
            <person name="Divon H."/>
            <person name="Uhlig S."/>
            <person name="Proctor R.H."/>
        </authorList>
    </citation>
    <scope>NUCLEOTIDE SEQUENCE [LARGE SCALE GENOMIC DNA]</scope>
    <source>
        <strain evidence="4 5">NRRL 20459</strain>
    </source>
</reference>
<accession>A0A8H4P6C5</accession>
<organism evidence="4 5">
    <name type="scientific">Fusarium albosuccineum</name>
    <dbReference type="NCBI Taxonomy" id="1237068"/>
    <lineage>
        <taxon>Eukaryota</taxon>
        <taxon>Fungi</taxon>
        <taxon>Dikarya</taxon>
        <taxon>Ascomycota</taxon>
        <taxon>Pezizomycotina</taxon>
        <taxon>Sordariomycetes</taxon>
        <taxon>Hypocreomycetidae</taxon>
        <taxon>Hypocreales</taxon>
        <taxon>Nectriaceae</taxon>
        <taxon>Fusarium</taxon>
        <taxon>Fusarium decemcellulare species complex</taxon>
    </lineage>
</organism>
<dbReference type="InterPro" id="IPR001138">
    <property type="entry name" value="Zn2Cys6_DnaBD"/>
</dbReference>
<name>A0A8H4P6C5_9HYPO</name>
<dbReference type="PROSITE" id="PS00463">
    <property type="entry name" value="ZN2_CY6_FUNGAL_1"/>
    <property type="match status" value="1"/>
</dbReference>
<comment type="caution">
    <text evidence="4">The sequence shown here is derived from an EMBL/GenBank/DDBJ whole genome shotgun (WGS) entry which is preliminary data.</text>
</comment>
<keyword evidence="5" id="KW-1185">Reference proteome</keyword>
<evidence type="ECO:0000256" key="1">
    <source>
        <dbReference type="ARBA" id="ARBA00023242"/>
    </source>
</evidence>
<evidence type="ECO:0000259" key="3">
    <source>
        <dbReference type="PROSITE" id="PS50048"/>
    </source>
</evidence>
<dbReference type="CDD" id="cd00067">
    <property type="entry name" value="GAL4"/>
    <property type="match status" value="1"/>
</dbReference>
<dbReference type="PROSITE" id="PS50048">
    <property type="entry name" value="ZN2_CY6_FUNGAL_2"/>
    <property type="match status" value="1"/>
</dbReference>
<dbReference type="EMBL" id="JAADYS010001843">
    <property type="protein sequence ID" value="KAF4460860.1"/>
    <property type="molecule type" value="Genomic_DNA"/>
</dbReference>
<dbReference type="InterPro" id="IPR036864">
    <property type="entry name" value="Zn2-C6_fun-type_DNA-bd_sf"/>
</dbReference>
<dbReference type="OrthoDB" id="4222821at2759"/>
<proteinExistence type="predicted"/>
<evidence type="ECO:0000313" key="5">
    <source>
        <dbReference type="Proteomes" id="UP000554235"/>
    </source>
</evidence>
<feature type="domain" description="Zn(2)-C6 fungal-type" evidence="3">
    <location>
        <begin position="12"/>
        <end position="46"/>
    </location>
</feature>
<protein>
    <submittedName>
        <fullName evidence="4">Transcription factor</fullName>
    </submittedName>
</protein>
<dbReference type="Gene3D" id="4.10.240.10">
    <property type="entry name" value="Zn(2)-C6 fungal-type DNA-binding domain"/>
    <property type="match status" value="1"/>
</dbReference>
<keyword evidence="1" id="KW-0539">Nucleus</keyword>
<dbReference type="AlphaFoldDB" id="A0A8H4P6C5"/>
<evidence type="ECO:0000313" key="4">
    <source>
        <dbReference type="EMBL" id="KAF4460860.1"/>
    </source>
</evidence>
<dbReference type="GO" id="GO:0000981">
    <property type="term" value="F:DNA-binding transcription factor activity, RNA polymerase II-specific"/>
    <property type="evidence" value="ECO:0007669"/>
    <property type="project" value="InterPro"/>
</dbReference>
<evidence type="ECO:0000256" key="2">
    <source>
        <dbReference type="SAM" id="MobiDB-lite"/>
    </source>
</evidence>
<dbReference type="SUPFAM" id="SSF57701">
    <property type="entry name" value="Zn2/Cys6 DNA-binding domain"/>
    <property type="match status" value="1"/>
</dbReference>
<sequence>MSLGKSQKRFPACDRCRTQKLKCLRSEREQDLSCKRCSQAGVLCITSNRRHPGRPPARADSQLVSTGRTGWPSSEVAQHYDYRDNLHQHDNNHLLLDDVHTLSNILGEFNSSPEYPLHTFDAESLLDPFICHPLSPLPSTRNSPMEHARALQNSSHNGQPDDAQIRLSSLQHKLSTKLAQCKALDWDIRKSLDLKCPCSTDSRPDPPPGDHLAEIFELMEELQRLLTHIGAKKQSDSSGTANQPWNSRVTLTLIAVSCYLHVCSLYDCVFSRVLGQSSHEPSIKDLMLNPPLRFSMAGTIVITEKNMVGRLFVKLMVTKILPIETALGIPLKLRISEETSIEAQEMPIQYLDEDKMEALLKTLQELDPPECRLEGECSISNTVKHKMRRILEMA</sequence>
<dbReference type="GO" id="GO:0008270">
    <property type="term" value="F:zinc ion binding"/>
    <property type="evidence" value="ECO:0007669"/>
    <property type="project" value="InterPro"/>
</dbReference>
<feature type="region of interest" description="Disordered" evidence="2">
    <location>
        <begin position="141"/>
        <end position="162"/>
    </location>
</feature>
<gene>
    <name evidence="4" type="ORF">FALBO_12351</name>
</gene>
<dbReference type="Proteomes" id="UP000554235">
    <property type="component" value="Unassembled WGS sequence"/>
</dbReference>